<evidence type="ECO:0000313" key="2">
    <source>
        <dbReference type="Proteomes" id="UP000061809"/>
    </source>
</evidence>
<gene>
    <name evidence="1" type="ORF">BcellWH2_03714</name>
</gene>
<dbReference type="RefSeq" id="WP_029427386.1">
    <property type="nucleotide sequence ID" value="NZ_CP012801.1"/>
</dbReference>
<reference evidence="1 2" key="1">
    <citation type="journal article" date="2015" name="Science">
        <title>Genetic determinants of in vivo fitness and diet responsiveness in multiple human gut Bacteroides.</title>
        <authorList>
            <person name="Wu M."/>
            <person name="McNulty N.P."/>
            <person name="Rodionov D.A."/>
            <person name="Khoroshkin M.S."/>
            <person name="Griffin N.W."/>
            <person name="Cheng J."/>
            <person name="Latreille P."/>
            <person name="Kerstetter R.A."/>
            <person name="Terrapon N."/>
            <person name="Henrissat B."/>
            <person name="Osterman A.L."/>
            <person name="Gordon J.I."/>
        </authorList>
    </citation>
    <scope>NUCLEOTIDE SEQUENCE [LARGE SCALE GENOMIC DNA]</scope>
    <source>
        <strain evidence="1 2">WH2</strain>
    </source>
</reference>
<proteinExistence type="predicted"/>
<protein>
    <submittedName>
        <fullName evidence="1">Uncharacterized protein</fullName>
    </submittedName>
</protein>
<organism evidence="1 2">
    <name type="scientific">Bacteroides cellulosilyticus</name>
    <dbReference type="NCBI Taxonomy" id="246787"/>
    <lineage>
        <taxon>Bacteria</taxon>
        <taxon>Pseudomonadati</taxon>
        <taxon>Bacteroidota</taxon>
        <taxon>Bacteroidia</taxon>
        <taxon>Bacteroidales</taxon>
        <taxon>Bacteroidaceae</taxon>
        <taxon>Bacteroides</taxon>
    </lineage>
</organism>
<evidence type="ECO:0000313" key="1">
    <source>
        <dbReference type="EMBL" id="ALJ60936.1"/>
    </source>
</evidence>
<dbReference type="EMBL" id="CP012801">
    <property type="protein sequence ID" value="ALJ60936.1"/>
    <property type="molecule type" value="Genomic_DNA"/>
</dbReference>
<dbReference type="AlphaFoldDB" id="A0A0P0GM17"/>
<dbReference type="PATRIC" id="fig|246787.4.peg.3836"/>
<dbReference type="PROSITE" id="PS51257">
    <property type="entry name" value="PROKAR_LIPOPROTEIN"/>
    <property type="match status" value="1"/>
</dbReference>
<name>A0A0P0GM17_9BACE</name>
<sequence>MNFNKSILSIALSVAAVMFVGCSTDGYWDKAPIDSEVKYTFDQSEQTYSVAGTETLTEIKVSLTRNTNVGASTIAVDAKFNDPALSGPAEVTFADGSNTAIYTIAVGNIQVGVSYKATLSIAKDNTSVSGNSTTTINLSKLYNWVAAGSAQFYTSWSGTIDDNGLVGDGVKVDIEKAEGGNGLYRLVSPYYYSETAAGATGVTLEKGHHIQFTVNAANGAPVGFPTTVQKMGEASADDGNYYFAYTPGKNNCAFENDGNLYIINALVGYDEGGSSVSLGWYQTVAFIWNVNYPW</sequence>
<accession>A0A0P0GM17</accession>
<dbReference type="Proteomes" id="UP000061809">
    <property type="component" value="Chromosome"/>
</dbReference>
<dbReference type="KEGG" id="bcel:BcellWH2_03714"/>